<dbReference type="InterPro" id="IPR001356">
    <property type="entry name" value="HD"/>
</dbReference>
<evidence type="ECO:0000256" key="3">
    <source>
        <dbReference type="SAM" id="MobiDB-lite"/>
    </source>
</evidence>
<dbReference type="SMART" id="SM00389">
    <property type="entry name" value="HOX"/>
    <property type="match status" value="1"/>
</dbReference>
<dbReference type="Proteomes" id="UP000027195">
    <property type="component" value="Unassembled WGS sequence"/>
</dbReference>
<feature type="region of interest" description="Disordered" evidence="3">
    <location>
        <begin position="228"/>
        <end position="260"/>
    </location>
</feature>
<feature type="region of interest" description="Disordered" evidence="3">
    <location>
        <begin position="154"/>
        <end position="188"/>
    </location>
</feature>
<keyword evidence="6" id="KW-1185">Reference proteome</keyword>
<keyword evidence="1 2" id="KW-0371">Homeobox</keyword>
<dbReference type="GO" id="GO:0003677">
    <property type="term" value="F:DNA binding"/>
    <property type="evidence" value="ECO:0007669"/>
    <property type="project" value="UniProtKB-UniRule"/>
</dbReference>
<comment type="subcellular location">
    <subcellularLocation>
        <location evidence="1 2">Nucleus</location>
    </subcellularLocation>
</comment>
<evidence type="ECO:0000313" key="5">
    <source>
        <dbReference type="EMBL" id="KDQ20188.1"/>
    </source>
</evidence>
<dbReference type="SUPFAM" id="SSF46689">
    <property type="entry name" value="Homeodomain-like"/>
    <property type="match status" value="1"/>
</dbReference>
<keyword evidence="1 2" id="KW-0238">DNA-binding</keyword>
<protein>
    <recommendedName>
        <fullName evidence="4">Homeobox domain-containing protein</fullName>
    </recommendedName>
</protein>
<feature type="domain" description="Homeobox" evidence="4">
    <location>
        <begin position="1"/>
        <end position="53"/>
    </location>
</feature>
<dbReference type="Pfam" id="PF00046">
    <property type="entry name" value="Homeodomain"/>
    <property type="match status" value="1"/>
</dbReference>
<dbReference type="HOGENOM" id="CLU_553198_0_0_1"/>
<evidence type="ECO:0000256" key="1">
    <source>
        <dbReference type="PROSITE-ProRule" id="PRU00108"/>
    </source>
</evidence>
<dbReference type="CDD" id="cd00086">
    <property type="entry name" value="homeodomain"/>
    <property type="match status" value="1"/>
</dbReference>
<evidence type="ECO:0000259" key="4">
    <source>
        <dbReference type="PROSITE" id="PS50071"/>
    </source>
</evidence>
<dbReference type="Gene3D" id="1.10.10.60">
    <property type="entry name" value="Homeodomain-like"/>
    <property type="match status" value="1"/>
</dbReference>
<dbReference type="InterPro" id="IPR009057">
    <property type="entry name" value="Homeodomain-like_sf"/>
</dbReference>
<name>A0A067MWR5_BOTB1</name>
<organism evidence="5 6">
    <name type="scientific">Botryobasidium botryosum (strain FD-172 SS1)</name>
    <dbReference type="NCBI Taxonomy" id="930990"/>
    <lineage>
        <taxon>Eukaryota</taxon>
        <taxon>Fungi</taxon>
        <taxon>Dikarya</taxon>
        <taxon>Basidiomycota</taxon>
        <taxon>Agaricomycotina</taxon>
        <taxon>Agaricomycetes</taxon>
        <taxon>Cantharellales</taxon>
        <taxon>Botryobasidiaceae</taxon>
        <taxon>Botryobasidium</taxon>
    </lineage>
</organism>
<proteinExistence type="predicted"/>
<feature type="DNA-binding region" description="Homeobox" evidence="1">
    <location>
        <begin position="3"/>
        <end position="54"/>
    </location>
</feature>
<evidence type="ECO:0000256" key="2">
    <source>
        <dbReference type="RuleBase" id="RU000682"/>
    </source>
</evidence>
<dbReference type="InParanoid" id="A0A067MWR5"/>
<sequence length="493" mass="53694">MSPTTKTYLEDVYKANPRPSAEQFEAIAAHVGDRTVKQIRVWFTNRRQKNKPTGSGLPSRLNPKVAPEDPDEEEILFPELVASPWFARLRKLAKKHPNPDEKRLKFWLQVLKLEKLADTVVLWLQWKQEEGGVTEHEGTPVDDRMELDIIHLAGESNDSPGHHLPTPSSLSPEPLYSASSDQPTSNFATKMEYSPTQSKIDLYPARPVHHQASQHYHAPPIATILPMASSSSASSTHQSQKSSQEVDQLRDEKPWPPTALPIRPNINKFCPLPSVLQPLPSLYPSAPATPSVSGRPRISLVPLPALPLIPTPRPSPASTMRVEPPQTLPQTTLSAFVASTAQPYGGARFEISAPLTEMTTQMHSPPPTPVTAPRPLEPDPAALRISEPVAAPAPVSAPGPAPLSSPLQPSFKQIIPAILATPVPEYKPPTTKDEYFAILDRNAHACTVILEEMEKKGDGAFGAFFSPPREGVGSRPELAGGDSREGGDGCTIQ</sequence>
<feature type="compositionally biased region" description="Low complexity" evidence="3">
    <location>
        <begin position="229"/>
        <end position="243"/>
    </location>
</feature>
<dbReference type="OrthoDB" id="6358449at2759"/>
<feature type="compositionally biased region" description="Low complexity" evidence="3">
    <location>
        <begin position="162"/>
        <end position="180"/>
    </location>
</feature>
<dbReference type="AlphaFoldDB" id="A0A067MWR5"/>
<feature type="region of interest" description="Disordered" evidence="3">
    <location>
        <begin position="464"/>
        <end position="493"/>
    </location>
</feature>
<keyword evidence="1 2" id="KW-0539">Nucleus</keyword>
<feature type="region of interest" description="Disordered" evidence="3">
    <location>
        <begin position="45"/>
        <end position="69"/>
    </location>
</feature>
<accession>A0A067MWR5</accession>
<gene>
    <name evidence="5" type="ORF">BOTBODRAFT_51518</name>
</gene>
<dbReference type="EMBL" id="KL198018">
    <property type="protein sequence ID" value="KDQ20188.1"/>
    <property type="molecule type" value="Genomic_DNA"/>
</dbReference>
<evidence type="ECO:0000313" key="6">
    <source>
        <dbReference type="Proteomes" id="UP000027195"/>
    </source>
</evidence>
<dbReference type="PROSITE" id="PS50071">
    <property type="entry name" value="HOMEOBOX_2"/>
    <property type="match status" value="1"/>
</dbReference>
<dbReference type="GO" id="GO:0005634">
    <property type="term" value="C:nucleus"/>
    <property type="evidence" value="ECO:0007669"/>
    <property type="project" value="UniProtKB-SubCell"/>
</dbReference>
<reference evidence="6" key="1">
    <citation type="journal article" date="2014" name="Proc. Natl. Acad. Sci. U.S.A.">
        <title>Extensive sampling of basidiomycete genomes demonstrates inadequacy of the white-rot/brown-rot paradigm for wood decay fungi.</title>
        <authorList>
            <person name="Riley R."/>
            <person name="Salamov A.A."/>
            <person name="Brown D.W."/>
            <person name="Nagy L.G."/>
            <person name="Floudas D."/>
            <person name="Held B.W."/>
            <person name="Levasseur A."/>
            <person name="Lombard V."/>
            <person name="Morin E."/>
            <person name="Otillar R."/>
            <person name="Lindquist E.A."/>
            <person name="Sun H."/>
            <person name="LaButti K.M."/>
            <person name="Schmutz J."/>
            <person name="Jabbour D."/>
            <person name="Luo H."/>
            <person name="Baker S.E."/>
            <person name="Pisabarro A.G."/>
            <person name="Walton J.D."/>
            <person name="Blanchette R.A."/>
            <person name="Henrissat B."/>
            <person name="Martin F."/>
            <person name="Cullen D."/>
            <person name="Hibbett D.S."/>
            <person name="Grigoriev I.V."/>
        </authorList>
    </citation>
    <scope>NUCLEOTIDE SEQUENCE [LARGE SCALE GENOMIC DNA]</scope>
    <source>
        <strain evidence="6">FD-172 SS1</strain>
    </source>
</reference>